<dbReference type="PROSITE" id="PS50893">
    <property type="entry name" value="ABC_TRANSPORTER_2"/>
    <property type="match status" value="1"/>
</dbReference>
<gene>
    <name evidence="8" type="ORF">DXD67_10145</name>
</gene>
<dbReference type="GO" id="GO:0015421">
    <property type="term" value="F:ABC-type oligopeptide transporter activity"/>
    <property type="evidence" value="ECO:0007669"/>
    <property type="project" value="TreeGrafter"/>
</dbReference>
<dbReference type="PANTHER" id="PTHR43394">
    <property type="entry name" value="ATP-DEPENDENT PERMEASE MDL1, MITOCHONDRIAL"/>
    <property type="match status" value="1"/>
</dbReference>
<keyword evidence="6" id="KW-0472">Membrane</keyword>
<dbReference type="Gene3D" id="3.40.50.300">
    <property type="entry name" value="P-loop containing nucleotide triphosphate hydrolases"/>
    <property type="match status" value="1"/>
</dbReference>
<dbReference type="GO" id="GO:0005524">
    <property type="term" value="F:ATP binding"/>
    <property type="evidence" value="ECO:0007669"/>
    <property type="project" value="UniProtKB-KW"/>
</dbReference>
<evidence type="ECO:0000259" key="7">
    <source>
        <dbReference type="PROSITE" id="PS50893"/>
    </source>
</evidence>
<dbReference type="InterPro" id="IPR003439">
    <property type="entry name" value="ABC_transporter-like_ATP-bd"/>
</dbReference>
<keyword evidence="5" id="KW-1133">Transmembrane helix</keyword>
<protein>
    <submittedName>
        <fullName evidence="8">ATP-binding cassette domain-containing protein</fullName>
    </submittedName>
</protein>
<dbReference type="GO" id="GO:0016887">
    <property type="term" value="F:ATP hydrolysis activity"/>
    <property type="evidence" value="ECO:0007669"/>
    <property type="project" value="InterPro"/>
</dbReference>
<keyword evidence="2" id="KW-0812">Transmembrane</keyword>
<dbReference type="Pfam" id="PF00005">
    <property type="entry name" value="ABC_tran"/>
    <property type="match status" value="1"/>
</dbReference>
<evidence type="ECO:0000256" key="5">
    <source>
        <dbReference type="ARBA" id="ARBA00022989"/>
    </source>
</evidence>
<sequence>MQPFEYQLLCKKGETVGIIGGTGCGKTTFINLLMRFYDVDSGKIRIDGKSIDEISRHSLRQSFGMVLQDTWIKTGTVRENICFGKPDASDEEIIRAAKEAKSWDFIRRLPLGLDTVLHEDSISQGQKQLLCITRVMLCLPPMLILDEATSSIDTRTELQVQEAFDKLMKGRTSFVVAHRLSTIRNASLILVMKDGKIIEQGTHEELLEKGGFYNTLYNSQFQAMS</sequence>
<comment type="caution">
    <text evidence="8">The sequence shown here is derived from an EMBL/GenBank/DDBJ whole genome shotgun (WGS) entry which is preliminary data.</text>
</comment>
<evidence type="ECO:0000256" key="4">
    <source>
        <dbReference type="ARBA" id="ARBA00022840"/>
    </source>
</evidence>
<accession>A0A3E4GP08</accession>
<dbReference type="InterPro" id="IPR003593">
    <property type="entry name" value="AAA+_ATPase"/>
</dbReference>
<dbReference type="FunFam" id="3.40.50.300:FF:000218">
    <property type="entry name" value="Multidrug ABC transporter ATP-binding protein"/>
    <property type="match status" value="1"/>
</dbReference>
<dbReference type="PANTHER" id="PTHR43394:SF1">
    <property type="entry name" value="ATP-BINDING CASSETTE SUB-FAMILY B MEMBER 10, MITOCHONDRIAL"/>
    <property type="match status" value="1"/>
</dbReference>
<dbReference type="InterPro" id="IPR039421">
    <property type="entry name" value="Type_1_exporter"/>
</dbReference>
<dbReference type="GO" id="GO:0090374">
    <property type="term" value="P:oligopeptide export from mitochondrion"/>
    <property type="evidence" value="ECO:0007669"/>
    <property type="project" value="TreeGrafter"/>
</dbReference>
<dbReference type="SUPFAM" id="SSF52540">
    <property type="entry name" value="P-loop containing nucleoside triphosphate hydrolases"/>
    <property type="match status" value="1"/>
</dbReference>
<organism evidence="8 9">
    <name type="scientific">Coprococcus comes</name>
    <dbReference type="NCBI Taxonomy" id="410072"/>
    <lineage>
        <taxon>Bacteria</taxon>
        <taxon>Bacillati</taxon>
        <taxon>Bacillota</taxon>
        <taxon>Clostridia</taxon>
        <taxon>Lachnospirales</taxon>
        <taxon>Lachnospiraceae</taxon>
        <taxon>Coprococcus</taxon>
    </lineage>
</organism>
<evidence type="ECO:0000313" key="8">
    <source>
        <dbReference type="EMBL" id="RGJ22642.1"/>
    </source>
</evidence>
<dbReference type="Proteomes" id="UP000260655">
    <property type="component" value="Unassembled WGS sequence"/>
</dbReference>
<dbReference type="AlphaFoldDB" id="A0A3E4GP08"/>
<name>A0A3E4GP08_9FIRM</name>
<dbReference type="SMART" id="SM00382">
    <property type="entry name" value="AAA"/>
    <property type="match status" value="1"/>
</dbReference>
<evidence type="ECO:0000256" key="2">
    <source>
        <dbReference type="ARBA" id="ARBA00022692"/>
    </source>
</evidence>
<dbReference type="GO" id="GO:0016020">
    <property type="term" value="C:membrane"/>
    <property type="evidence" value="ECO:0007669"/>
    <property type="project" value="UniProtKB-SubCell"/>
</dbReference>
<reference evidence="8 9" key="1">
    <citation type="submission" date="2018-08" db="EMBL/GenBank/DDBJ databases">
        <title>A genome reference for cultivated species of the human gut microbiota.</title>
        <authorList>
            <person name="Zou Y."/>
            <person name="Xue W."/>
            <person name="Luo G."/>
        </authorList>
    </citation>
    <scope>NUCLEOTIDE SEQUENCE [LARGE SCALE GENOMIC DNA]</scope>
    <source>
        <strain evidence="8 9">TM07-19</strain>
    </source>
</reference>
<dbReference type="InterPro" id="IPR027417">
    <property type="entry name" value="P-loop_NTPase"/>
</dbReference>
<evidence type="ECO:0000256" key="1">
    <source>
        <dbReference type="ARBA" id="ARBA00004141"/>
    </source>
</evidence>
<feature type="domain" description="ABC transporter" evidence="7">
    <location>
        <begin position="1"/>
        <end position="219"/>
    </location>
</feature>
<keyword evidence="3" id="KW-0547">Nucleotide-binding</keyword>
<dbReference type="EMBL" id="QSOV01000010">
    <property type="protein sequence ID" value="RGJ22642.1"/>
    <property type="molecule type" value="Genomic_DNA"/>
</dbReference>
<keyword evidence="4 8" id="KW-0067">ATP-binding</keyword>
<evidence type="ECO:0000313" key="9">
    <source>
        <dbReference type="Proteomes" id="UP000260655"/>
    </source>
</evidence>
<evidence type="ECO:0000256" key="3">
    <source>
        <dbReference type="ARBA" id="ARBA00022741"/>
    </source>
</evidence>
<proteinExistence type="predicted"/>
<evidence type="ECO:0000256" key="6">
    <source>
        <dbReference type="ARBA" id="ARBA00023136"/>
    </source>
</evidence>
<comment type="subcellular location">
    <subcellularLocation>
        <location evidence="1">Membrane</location>
        <topology evidence="1">Multi-pass membrane protein</topology>
    </subcellularLocation>
</comment>